<keyword evidence="3" id="KW-1185">Reference proteome</keyword>
<dbReference type="Proteomes" id="UP001162162">
    <property type="component" value="Unassembled WGS sequence"/>
</dbReference>
<accession>A0AAV8Z3T7</accession>
<evidence type="ECO:0000313" key="3">
    <source>
        <dbReference type="Proteomes" id="UP001162162"/>
    </source>
</evidence>
<name>A0AAV8Z3T7_9CUCU</name>
<comment type="caution">
    <text evidence="2">The sequence shown here is derived from an EMBL/GenBank/DDBJ whole genome shotgun (WGS) entry which is preliminary data.</text>
</comment>
<evidence type="ECO:0000313" key="2">
    <source>
        <dbReference type="EMBL" id="KAJ8958332.1"/>
    </source>
</evidence>
<reference evidence="2" key="1">
    <citation type="journal article" date="2023" name="Insect Mol. Biol.">
        <title>Genome sequencing provides insights into the evolution of gene families encoding plant cell wall-degrading enzymes in longhorned beetles.</title>
        <authorList>
            <person name="Shin N.R."/>
            <person name="Okamura Y."/>
            <person name="Kirsch R."/>
            <person name="Pauchet Y."/>
        </authorList>
    </citation>
    <scope>NUCLEOTIDE SEQUENCE</scope>
    <source>
        <strain evidence="2">AMC_N1</strain>
    </source>
</reference>
<feature type="region of interest" description="Disordered" evidence="1">
    <location>
        <begin position="326"/>
        <end position="356"/>
    </location>
</feature>
<protein>
    <submittedName>
        <fullName evidence="2">Uncharacterized protein</fullName>
    </submittedName>
</protein>
<dbReference type="AlphaFoldDB" id="A0AAV8Z3T7"/>
<gene>
    <name evidence="2" type="ORF">NQ318_017478</name>
</gene>
<evidence type="ECO:0000256" key="1">
    <source>
        <dbReference type="SAM" id="MobiDB-lite"/>
    </source>
</evidence>
<dbReference type="EMBL" id="JAPWTK010000018">
    <property type="protein sequence ID" value="KAJ8958332.1"/>
    <property type="molecule type" value="Genomic_DNA"/>
</dbReference>
<organism evidence="2 3">
    <name type="scientific">Aromia moschata</name>
    <dbReference type="NCBI Taxonomy" id="1265417"/>
    <lineage>
        <taxon>Eukaryota</taxon>
        <taxon>Metazoa</taxon>
        <taxon>Ecdysozoa</taxon>
        <taxon>Arthropoda</taxon>
        <taxon>Hexapoda</taxon>
        <taxon>Insecta</taxon>
        <taxon>Pterygota</taxon>
        <taxon>Neoptera</taxon>
        <taxon>Endopterygota</taxon>
        <taxon>Coleoptera</taxon>
        <taxon>Polyphaga</taxon>
        <taxon>Cucujiformia</taxon>
        <taxon>Chrysomeloidea</taxon>
        <taxon>Cerambycidae</taxon>
        <taxon>Cerambycinae</taxon>
        <taxon>Callichromatini</taxon>
        <taxon>Aromia</taxon>
    </lineage>
</organism>
<sequence>MGLFGGFKAKFTRNSTSKTKPQEVVCLKYHVHSEFDGQDSSASIPFPIPNNIKKNEVIRKNSKSKVRKPLAKSAIFQDSDTSNTSLSSPRAPQKSQSLINLNGHSSTYNDQWSEPQELATAQTQGNSKTTLVKDTKFSKRTEQHNGVIGETVAVMTNNHLVSTRDKLQAEKRETTVLKTFSAHDEQKATNGYGNPDNDQSTLIFMTQHSSETIEKNAENGEDHFGVNFSTISNRAFKTNKIQETKRIDEDSGDGNFDISFVPNKATFDKYSDDDEEEEEEFKVNVVQHDYNRSYSHSEDERSYQDEDPMEFMKMGFSSQAASIFFGQDIEPIQPRPRKIMLKETDEDDRRSSGADC</sequence>
<proteinExistence type="predicted"/>
<feature type="region of interest" description="Disordered" evidence="1">
    <location>
        <begin position="60"/>
        <end position="110"/>
    </location>
</feature>
<feature type="compositionally biased region" description="Basic residues" evidence="1">
    <location>
        <begin position="60"/>
        <end position="70"/>
    </location>
</feature>
<feature type="compositionally biased region" description="Basic and acidic residues" evidence="1">
    <location>
        <begin position="340"/>
        <end position="356"/>
    </location>
</feature>
<feature type="compositionally biased region" description="Polar residues" evidence="1">
    <location>
        <begin position="76"/>
        <end position="110"/>
    </location>
</feature>